<feature type="compositionally biased region" description="Basic residues" evidence="1">
    <location>
        <begin position="503"/>
        <end position="520"/>
    </location>
</feature>
<feature type="compositionally biased region" description="Pro residues" evidence="1">
    <location>
        <begin position="293"/>
        <end position="304"/>
    </location>
</feature>
<feature type="compositionally biased region" description="Polar residues" evidence="1">
    <location>
        <begin position="418"/>
        <end position="456"/>
    </location>
</feature>
<dbReference type="Proteomes" id="UP000298663">
    <property type="component" value="Unassembled WGS sequence"/>
</dbReference>
<dbReference type="AlphaFoldDB" id="A0A4U5PAD2"/>
<feature type="signal peptide" evidence="2">
    <location>
        <begin position="1"/>
        <end position="23"/>
    </location>
</feature>
<keyword evidence="4" id="KW-1185">Reference proteome</keyword>
<evidence type="ECO:0000256" key="1">
    <source>
        <dbReference type="SAM" id="MobiDB-lite"/>
    </source>
</evidence>
<feature type="compositionally biased region" description="Pro residues" evidence="1">
    <location>
        <begin position="203"/>
        <end position="222"/>
    </location>
</feature>
<feature type="compositionally biased region" description="Pro residues" evidence="1">
    <location>
        <begin position="253"/>
        <end position="271"/>
    </location>
</feature>
<name>A0A4U5PAD2_STECR</name>
<feature type="compositionally biased region" description="Pro residues" evidence="1">
    <location>
        <begin position="364"/>
        <end position="382"/>
    </location>
</feature>
<gene>
    <name evidence="3" type="ORF">L596_007460</name>
</gene>
<sequence>MIPVLRFPFLVLLLFASTSSGEADYPRFSHENSPIRPQLRRSIVPPPFSAAYSYRPAPNYGTNAAPQSPLYLDNPNDYYRYGQATAPQPPNPYRPPIRLFATATRKQLTRRTFHLRHIDLTDSTRRQSIKDDRQAPGVAYYSPSRNSAKKPPVLLISNYAGDSFRGATIQEYQPTAATSPSRDSFRELQYGSGGYEQYQRPQPAAPPYRYPAPSPPEQPPPSSYQNYQNSPETRPPPRFRNGAELTDYVADSPTPPPSQQPPPSSTTPASPPGRSQSFYSPAYVPPEESNPATTPPPVYSPPPQGQQLHNIPPGHIPSQNPEGFRRPPPQNNVYNPVEFVPHREYLELGYRQPPQNFYESGYSAPPPPVNPYTLPPGQPRYPPEVTLETIPYPSEETSERPRLPSPQMESATPPYPAQETSASVPHPSKQTFATPPTPSSRQTFASPEYPSEQTFATPPYPYEDTTVPGTHGTPGFPSATPPLVNVTPGPSLRPPPISEATHPLRKRRSRSRRLLGSRPS</sequence>
<comment type="caution">
    <text evidence="3">The sequence shown here is derived from an EMBL/GenBank/DDBJ whole genome shotgun (WGS) entry which is preliminary data.</text>
</comment>
<evidence type="ECO:0008006" key="5">
    <source>
        <dbReference type="Google" id="ProtNLM"/>
    </source>
</evidence>
<evidence type="ECO:0000313" key="3">
    <source>
        <dbReference type="EMBL" id="TKR92894.1"/>
    </source>
</evidence>
<keyword evidence="2" id="KW-0732">Signal</keyword>
<feature type="chain" id="PRO_5020772356" description="Extensin" evidence="2">
    <location>
        <begin position="24"/>
        <end position="520"/>
    </location>
</feature>
<reference evidence="3 4" key="2">
    <citation type="journal article" date="2019" name="G3 (Bethesda)">
        <title>Hybrid Assembly of the Genome of the Entomopathogenic Nematode Steinernema carpocapsae Identifies the X-Chromosome.</title>
        <authorList>
            <person name="Serra L."/>
            <person name="Macchietto M."/>
            <person name="Macias-Munoz A."/>
            <person name="McGill C.J."/>
            <person name="Rodriguez I.M."/>
            <person name="Rodriguez B."/>
            <person name="Murad R."/>
            <person name="Mortazavi A."/>
        </authorList>
    </citation>
    <scope>NUCLEOTIDE SEQUENCE [LARGE SCALE GENOMIC DNA]</scope>
    <source>
        <strain evidence="3 4">ALL</strain>
    </source>
</reference>
<feature type="region of interest" description="Disordered" evidence="1">
    <location>
        <begin position="351"/>
        <end position="520"/>
    </location>
</feature>
<dbReference type="EMBL" id="AZBU02000002">
    <property type="protein sequence ID" value="TKR92894.1"/>
    <property type="molecule type" value="Genomic_DNA"/>
</dbReference>
<evidence type="ECO:0000256" key="2">
    <source>
        <dbReference type="SAM" id="SignalP"/>
    </source>
</evidence>
<proteinExistence type="predicted"/>
<reference evidence="3 4" key="1">
    <citation type="journal article" date="2015" name="Genome Biol.">
        <title>Comparative genomics of Steinernema reveals deeply conserved gene regulatory networks.</title>
        <authorList>
            <person name="Dillman A.R."/>
            <person name="Macchietto M."/>
            <person name="Porter C.F."/>
            <person name="Rogers A."/>
            <person name="Williams B."/>
            <person name="Antoshechkin I."/>
            <person name="Lee M.M."/>
            <person name="Goodwin Z."/>
            <person name="Lu X."/>
            <person name="Lewis E.E."/>
            <person name="Goodrich-Blair H."/>
            <person name="Stock S.P."/>
            <person name="Adams B.J."/>
            <person name="Sternberg P.W."/>
            <person name="Mortazavi A."/>
        </authorList>
    </citation>
    <scope>NUCLEOTIDE SEQUENCE [LARGE SCALE GENOMIC DNA]</scope>
    <source>
        <strain evidence="3 4">ALL</strain>
    </source>
</reference>
<evidence type="ECO:0000313" key="4">
    <source>
        <dbReference type="Proteomes" id="UP000298663"/>
    </source>
</evidence>
<feature type="region of interest" description="Disordered" evidence="1">
    <location>
        <begin position="124"/>
        <end position="147"/>
    </location>
</feature>
<organism evidence="3 4">
    <name type="scientific">Steinernema carpocapsae</name>
    <name type="common">Entomopathogenic nematode</name>
    <dbReference type="NCBI Taxonomy" id="34508"/>
    <lineage>
        <taxon>Eukaryota</taxon>
        <taxon>Metazoa</taxon>
        <taxon>Ecdysozoa</taxon>
        <taxon>Nematoda</taxon>
        <taxon>Chromadorea</taxon>
        <taxon>Rhabditida</taxon>
        <taxon>Tylenchina</taxon>
        <taxon>Panagrolaimomorpha</taxon>
        <taxon>Strongyloidoidea</taxon>
        <taxon>Steinernematidae</taxon>
        <taxon>Steinernema</taxon>
    </lineage>
</organism>
<protein>
    <recommendedName>
        <fullName evidence="5">Extensin</fullName>
    </recommendedName>
</protein>
<feature type="compositionally biased region" description="Basic and acidic residues" evidence="1">
    <location>
        <begin position="124"/>
        <end position="134"/>
    </location>
</feature>
<accession>A0A4U5PAD2</accession>
<feature type="region of interest" description="Disordered" evidence="1">
    <location>
        <begin position="194"/>
        <end position="338"/>
    </location>
</feature>